<name>A0ABU3NRW7_9CHLR</name>
<evidence type="ECO:0000313" key="1">
    <source>
        <dbReference type="EMBL" id="MDT8899576.1"/>
    </source>
</evidence>
<gene>
    <name evidence="1" type="ORF">QYE77_15025</name>
</gene>
<protein>
    <submittedName>
        <fullName evidence="1">Uncharacterized protein</fullName>
    </submittedName>
</protein>
<keyword evidence="1" id="KW-0614">Plasmid</keyword>
<comment type="caution">
    <text evidence="1">The sequence shown here is derived from an EMBL/GenBank/DDBJ whole genome shotgun (WGS) entry which is preliminary data.</text>
</comment>
<keyword evidence="2" id="KW-1185">Reference proteome</keyword>
<evidence type="ECO:0000313" key="2">
    <source>
        <dbReference type="Proteomes" id="UP001254165"/>
    </source>
</evidence>
<dbReference type="Proteomes" id="UP001254165">
    <property type="component" value="Unassembled WGS sequence"/>
</dbReference>
<dbReference type="EMBL" id="JAUHMF010000010">
    <property type="protein sequence ID" value="MDT8899576.1"/>
    <property type="molecule type" value="Genomic_DNA"/>
</dbReference>
<sequence>MPSPVWSETDFYVEVVNDWPILWIRDLITDAYIGVGPEDWALDEPVFNDLVEQIVYVDNLSSLEVKGRYYPRSQTSYNLLRTLLPTIKPRPRRPSWSRF</sequence>
<organism evidence="1 2">
    <name type="scientific">Thermanaerothrix solaris</name>
    <dbReference type="NCBI Taxonomy" id="3058434"/>
    <lineage>
        <taxon>Bacteria</taxon>
        <taxon>Bacillati</taxon>
        <taxon>Chloroflexota</taxon>
        <taxon>Anaerolineae</taxon>
        <taxon>Anaerolineales</taxon>
        <taxon>Anaerolineaceae</taxon>
        <taxon>Thermanaerothrix</taxon>
    </lineage>
</organism>
<dbReference type="RefSeq" id="WP_315626233.1">
    <property type="nucleotide sequence ID" value="NZ_JAUHMF010000010.1"/>
</dbReference>
<accession>A0ABU3NRW7</accession>
<proteinExistence type="predicted"/>
<geneLocation type="plasmid" evidence="1">
    <name>p4228-RoL</name>
</geneLocation>
<reference evidence="1 2" key="1">
    <citation type="submission" date="2023-07" db="EMBL/GenBank/DDBJ databases">
        <title>Novel species of Thermanaerothrix with wide hydrolytic capabilities.</title>
        <authorList>
            <person name="Zayulina K.S."/>
            <person name="Podosokorskaya O.A."/>
            <person name="Elcheninov A.G."/>
        </authorList>
    </citation>
    <scope>NUCLEOTIDE SEQUENCE [LARGE SCALE GENOMIC DNA]</scope>
    <source>
        <strain evidence="1 2">4228-RoL</strain>
        <plasmid evidence="1">p4228-RoL</plasmid>
    </source>
</reference>